<dbReference type="EMBL" id="JAERRJ010000012">
    <property type="protein sequence ID" value="MBL1078659.1"/>
    <property type="molecule type" value="Genomic_DNA"/>
</dbReference>
<dbReference type="PANTHER" id="PTHR36833:SF1">
    <property type="entry name" value="INTEGRAL MEMBRANE TRANSPORT PROTEIN"/>
    <property type="match status" value="1"/>
</dbReference>
<keyword evidence="1" id="KW-0812">Transmembrane</keyword>
<feature type="transmembrane region" description="Helical" evidence="1">
    <location>
        <begin position="239"/>
        <end position="259"/>
    </location>
</feature>
<feature type="transmembrane region" description="Helical" evidence="1">
    <location>
        <begin position="199"/>
        <end position="219"/>
    </location>
</feature>
<feature type="transmembrane region" description="Helical" evidence="1">
    <location>
        <begin position="67"/>
        <end position="87"/>
    </location>
</feature>
<evidence type="ECO:0000256" key="1">
    <source>
        <dbReference type="SAM" id="Phobius"/>
    </source>
</evidence>
<comment type="caution">
    <text evidence="2">The sequence shown here is derived from an EMBL/GenBank/DDBJ whole genome shotgun (WGS) entry which is preliminary data.</text>
</comment>
<dbReference type="PANTHER" id="PTHR36833">
    <property type="entry name" value="SLR0610 PROTEIN-RELATED"/>
    <property type="match status" value="1"/>
</dbReference>
<dbReference type="Pfam" id="PF06182">
    <property type="entry name" value="ABC2_membrane_6"/>
    <property type="match status" value="1"/>
</dbReference>
<evidence type="ECO:0000313" key="3">
    <source>
        <dbReference type="Proteomes" id="UP000602198"/>
    </source>
</evidence>
<reference evidence="2 3" key="1">
    <citation type="submission" date="2021-01" db="EMBL/GenBank/DDBJ databases">
        <title>WGS of actinomycetes isolated from Thailand.</title>
        <authorList>
            <person name="Thawai C."/>
        </authorList>
    </citation>
    <scope>NUCLEOTIDE SEQUENCE [LARGE SCALE GENOMIC DNA]</scope>
    <source>
        <strain evidence="2 3">LPG 2</strain>
    </source>
</reference>
<feature type="transmembrane region" description="Helical" evidence="1">
    <location>
        <begin position="150"/>
        <end position="178"/>
    </location>
</feature>
<protein>
    <submittedName>
        <fullName evidence="2">ABC-2 family transporter protein</fullName>
    </submittedName>
</protein>
<organism evidence="2 3">
    <name type="scientific">Nocardia acididurans</name>
    <dbReference type="NCBI Taxonomy" id="2802282"/>
    <lineage>
        <taxon>Bacteria</taxon>
        <taxon>Bacillati</taxon>
        <taxon>Actinomycetota</taxon>
        <taxon>Actinomycetes</taxon>
        <taxon>Mycobacteriales</taxon>
        <taxon>Nocardiaceae</taxon>
        <taxon>Nocardia</taxon>
    </lineage>
</organism>
<evidence type="ECO:0000313" key="2">
    <source>
        <dbReference type="EMBL" id="MBL1078659.1"/>
    </source>
</evidence>
<proteinExistence type="predicted"/>
<accession>A0ABS1MDK6</accession>
<sequence length="271" mass="29099">MADARPSALAPYRAVLASRLRAQRAYPLSFATDVLSAFLIGLLEFAEMWVIFSNVPQLGGLDLDGMLLLYGLSNTSFAIADMLVGHADTLPTYIRMGKLDAFYLRPQPLLLQLMTSDIALRRVARIAVAATVLGLGMARNDIDWSAGNLALFALTLLSGIAIFAGLFICAAGVQFFLIDGSEMTNAFTYGGSYASMQPTSVFPTPMKLIFGFLIPVAFTSYLPSIELLGIPGPALLPGWLAWASPLAALWVWVAALCAWRIGTRHYQGGGG</sequence>
<keyword evidence="1" id="KW-1133">Transmembrane helix</keyword>
<dbReference type="Proteomes" id="UP000602198">
    <property type="component" value="Unassembled WGS sequence"/>
</dbReference>
<name>A0ABS1MDK6_9NOCA</name>
<dbReference type="InterPro" id="IPR010390">
    <property type="entry name" value="ABC-2_transporter-like"/>
</dbReference>
<keyword evidence="3" id="KW-1185">Reference proteome</keyword>
<feature type="transmembrane region" description="Helical" evidence="1">
    <location>
        <begin position="28"/>
        <end position="52"/>
    </location>
</feature>
<keyword evidence="1" id="KW-0472">Membrane</keyword>
<dbReference type="RefSeq" id="WP_201954301.1">
    <property type="nucleotide sequence ID" value="NZ_JAERRJ010000012.1"/>
</dbReference>
<gene>
    <name evidence="2" type="ORF">JK358_30075</name>
</gene>
<feature type="transmembrane region" description="Helical" evidence="1">
    <location>
        <begin position="119"/>
        <end position="138"/>
    </location>
</feature>